<dbReference type="EMBL" id="AMCI01005431">
    <property type="protein sequence ID" value="EJW96151.1"/>
    <property type="molecule type" value="Genomic_DNA"/>
</dbReference>
<organism evidence="3">
    <name type="scientific">gut metagenome</name>
    <dbReference type="NCBI Taxonomy" id="749906"/>
    <lineage>
        <taxon>unclassified sequences</taxon>
        <taxon>metagenomes</taxon>
        <taxon>organismal metagenomes</taxon>
    </lineage>
</organism>
<dbReference type="InterPro" id="IPR036852">
    <property type="entry name" value="Peptidase_S8/S53_dom_sf"/>
</dbReference>
<proteinExistence type="inferred from homology"/>
<keyword evidence="3" id="KW-0378">Hydrolase</keyword>
<dbReference type="InterPro" id="IPR050131">
    <property type="entry name" value="Peptidase_S8_subtilisin-like"/>
</dbReference>
<evidence type="ECO:0000313" key="3">
    <source>
        <dbReference type="EMBL" id="EJW96151.1"/>
    </source>
</evidence>
<dbReference type="PANTHER" id="PTHR43806:SF67">
    <property type="entry name" value="EGF-LIKE DOMAIN-CONTAINING PROTEIN"/>
    <property type="match status" value="1"/>
</dbReference>
<gene>
    <name evidence="3" type="ORF">EVA_15748</name>
</gene>
<comment type="caution">
    <text evidence="3">The sequence shown here is derived from an EMBL/GenBank/DDBJ whole genome shotgun (WGS) entry which is preliminary data.</text>
</comment>
<dbReference type="GO" id="GO:0004252">
    <property type="term" value="F:serine-type endopeptidase activity"/>
    <property type="evidence" value="ECO:0007669"/>
    <property type="project" value="InterPro"/>
</dbReference>
<sequence>MKHARILGTRNFVRPTTSVYEEQSHGMSVLSCMAANAPYSLVGTAPEASYYLLQSEDWESEQLIEEDVWCAAVEYADSIGCDIVTSSLGYMLFDHPEMSHKYYEQDGQTALNSRSASLAASRGILLFNSAGNSADEQWKKIGFPADATNMITVGAVNADRLNTVFSSIGNTADGRVKPDLMAQGGAAAVYRIDGSVGRVNGTSFSCPILCGAVACIVGAFPHRRPEEIIRALQQSGDNAAHPDNIFGYGIPNLYRAFIILKQL</sequence>
<protein>
    <submittedName>
        <fullName evidence="3">Subtilisin-like serine protease</fullName>
    </submittedName>
</protein>
<accession>J9FMK4</accession>
<reference evidence="3" key="1">
    <citation type="journal article" date="2012" name="PLoS ONE">
        <title>Gene sets for utilization of primary and secondary nutrition supplies in the distal gut of endangered iberian lynx.</title>
        <authorList>
            <person name="Alcaide M."/>
            <person name="Messina E."/>
            <person name="Richter M."/>
            <person name="Bargiela R."/>
            <person name="Peplies J."/>
            <person name="Huws S.A."/>
            <person name="Newbold C.J."/>
            <person name="Golyshin P.N."/>
            <person name="Simon M.A."/>
            <person name="Lopez G."/>
            <person name="Yakimov M.M."/>
            <person name="Ferrer M."/>
        </authorList>
    </citation>
    <scope>NUCLEOTIDE SEQUENCE</scope>
</reference>
<dbReference type="GO" id="GO:0006508">
    <property type="term" value="P:proteolysis"/>
    <property type="evidence" value="ECO:0007669"/>
    <property type="project" value="UniProtKB-KW"/>
</dbReference>
<dbReference type="SUPFAM" id="SSF52743">
    <property type="entry name" value="Subtilisin-like"/>
    <property type="match status" value="1"/>
</dbReference>
<feature type="domain" description="Peptidase S8/S53" evidence="2">
    <location>
        <begin position="14"/>
        <end position="249"/>
    </location>
</feature>
<keyword evidence="3" id="KW-0645">Protease</keyword>
<evidence type="ECO:0000256" key="1">
    <source>
        <dbReference type="ARBA" id="ARBA00011073"/>
    </source>
</evidence>
<dbReference type="AlphaFoldDB" id="J9FMK4"/>
<dbReference type="PANTHER" id="PTHR43806">
    <property type="entry name" value="PEPTIDASE S8"/>
    <property type="match status" value="1"/>
</dbReference>
<dbReference type="Gene3D" id="3.40.50.200">
    <property type="entry name" value="Peptidase S8/S53 domain"/>
    <property type="match status" value="1"/>
</dbReference>
<evidence type="ECO:0000259" key="2">
    <source>
        <dbReference type="Pfam" id="PF00082"/>
    </source>
</evidence>
<dbReference type="PROSITE" id="PS51892">
    <property type="entry name" value="SUBTILASE"/>
    <property type="match status" value="1"/>
</dbReference>
<name>J9FMK4_9ZZZZ</name>
<dbReference type="InterPro" id="IPR000209">
    <property type="entry name" value="Peptidase_S8/S53_dom"/>
</dbReference>
<comment type="similarity">
    <text evidence="1">Belongs to the peptidase S8 family.</text>
</comment>
<dbReference type="Pfam" id="PF00082">
    <property type="entry name" value="Peptidase_S8"/>
    <property type="match status" value="1"/>
</dbReference>